<dbReference type="InterPro" id="IPR013096">
    <property type="entry name" value="Cupin_2"/>
</dbReference>
<dbReference type="InterPro" id="IPR014710">
    <property type="entry name" value="RmlC-like_jellyroll"/>
</dbReference>
<dbReference type="PANTHER" id="PTHR36156">
    <property type="entry name" value="SLR2101 PROTEIN"/>
    <property type="match status" value="1"/>
</dbReference>
<organism evidence="2 3">
    <name type="scientific">Nocardia speluncae</name>
    <dbReference type="NCBI Taxonomy" id="419477"/>
    <lineage>
        <taxon>Bacteria</taxon>
        <taxon>Bacillati</taxon>
        <taxon>Actinomycetota</taxon>
        <taxon>Actinomycetes</taxon>
        <taxon>Mycobacteriales</taxon>
        <taxon>Nocardiaceae</taxon>
        <taxon>Nocardia</taxon>
    </lineage>
</organism>
<dbReference type="Pfam" id="PF07883">
    <property type="entry name" value="Cupin_2"/>
    <property type="match status" value="1"/>
</dbReference>
<proteinExistence type="predicted"/>
<accession>A0A846XEN7</accession>
<gene>
    <name evidence="2" type="ORF">HGA13_04800</name>
</gene>
<keyword evidence="3" id="KW-1185">Reference proteome</keyword>
<comment type="caution">
    <text evidence="2">The sequence shown here is derived from an EMBL/GenBank/DDBJ whole genome shotgun (WGS) entry which is preliminary data.</text>
</comment>
<evidence type="ECO:0000313" key="3">
    <source>
        <dbReference type="Proteomes" id="UP000565715"/>
    </source>
</evidence>
<dbReference type="RefSeq" id="WP_068036587.1">
    <property type="nucleotide sequence ID" value="NZ_JAAXOO010000001.1"/>
</dbReference>
<dbReference type="PANTHER" id="PTHR36156:SF2">
    <property type="entry name" value="CUPIN TYPE-2 DOMAIN-CONTAINING PROTEIN"/>
    <property type="match status" value="1"/>
</dbReference>
<evidence type="ECO:0000259" key="1">
    <source>
        <dbReference type="Pfam" id="PF07883"/>
    </source>
</evidence>
<dbReference type="InterPro" id="IPR047142">
    <property type="entry name" value="OryJ/VirC-like"/>
</dbReference>
<reference evidence="2 3" key="1">
    <citation type="submission" date="2020-04" db="EMBL/GenBank/DDBJ databases">
        <title>MicrobeNet Type strains.</title>
        <authorList>
            <person name="Nicholson A.C."/>
        </authorList>
    </citation>
    <scope>NUCLEOTIDE SEQUENCE [LARGE SCALE GENOMIC DNA]</scope>
    <source>
        <strain evidence="2 3">DSM 45078</strain>
    </source>
</reference>
<dbReference type="AlphaFoldDB" id="A0A846XEN7"/>
<dbReference type="InterPro" id="IPR011051">
    <property type="entry name" value="RmlC_Cupin_sf"/>
</dbReference>
<dbReference type="Proteomes" id="UP000565715">
    <property type="component" value="Unassembled WGS sequence"/>
</dbReference>
<dbReference type="SUPFAM" id="SSF51182">
    <property type="entry name" value="RmlC-like cupins"/>
    <property type="match status" value="1"/>
</dbReference>
<feature type="domain" description="Cupin type-2" evidence="1">
    <location>
        <begin position="115"/>
        <end position="167"/>
    </location>
</feature>
<protein>
    <submittedName>
        <fullName evidence="2">Cupin domain-containing protein</fullName>
    </submittedName>
</protein>
<dbReference type="Gene3D" id="2.60.120.10">
    <property type="entry name" value="Jelly Rolls"/>
    <property type="match status" value="1"/>
</dbReference>
<name>A0A846XEN7_9NOCA</name>
<sequence>MSNRRIVMGTSADGATVVLSDDTVAPVTATLLPGVEIFRVWELDKTSVPVTTATDGDRKSTFFPAPGGIRFGFLTIPPGIDYIPAPDADLNAAAVEMEEKLPGAAATFSTEHPGEHTTQSVDYIIVLSGNGLMRAPGVEVRLNEGDCLIQNGTPHAWLNDGDEPLVLGYTLVGADS</sequence>
<dbReference type="EMBL" id="JAAXOO010000001">
    <property type="protein sequence ID" value="NKY32394.1"/>
    <property type="molecule type" value="Genomic_DNA"/>
</dbReference>
<evidence type="ECO:0000313" key="2">
    <source>
        <dbReference type="EMBL" id="NKY32394.1"/>
    </source>
</evidence>